<keyword evidence="4" id="KW-0560">Oxidoreductase</keyword>
<comment type="similarity">
    <text evidence="2">Belongs to the cytochrome P450 family.</text>
</comment>
<evidence type="ECO:0000256" key="1">
    <source>
        <dbReference type="ARBA" id="ARBA00001971"/>
    </source>
</evidence>
<dbReference type="InterPro" id="IPR047146">
    <property type="entry name" value="Cyt_P450_E_CYP52_fungi"/>
</dbReference>
<keyword evidence="7" id="KW-0812">Transmembrane</keyword>
<dbReference type="GO" id="GO:0005506">
    <property type="term" value="F:iron ion binding"/>
    <property type="evidence" value="ECO:0007669"/>
    <property type="project" value="InterPro"/>
</dbReference>
<dbReference type="SUPFAM" id="SSF48264">
    <property type="entry name" value="Cytochrome P450"/>
    <property type="match status" value="1"/>
</dbReference>
<dbReference type="PANTHER" id="PTHR24287:SF19">
    <property type="entry name" value="CYTOCHROME P450"/>
    <property type="match status" value="1"/>
</dbReference>
<comment type="caution">
    <text evidence="8">The sequence shown here is derived from an EMBL/GenBank/DDBJ whole genome shotgun (WGS) entry which is preliminary data.</text>
</comment>
<evidence type="ECO:0000256" key="5">
    <source>
        <dbReference type="ARBA" id="ARBA00023004"/>
    </source>
</evidence>
<dbReference type="PANTHER" id="PTHR24287">
    <property type="entry name" value="P450, PUTATIVE (EUROFUNG)-RELATED"/>
    <property type="match status" value="1"/>
</dbReference>
<evidence type="ECO:0000256" key="7">
    <source>
        <dbReference type="SAM" id="Phobius"/>
    </source>
</evidence>
<reference evidence="8" key="1">
    <citation type="submission" date="2021-07" db="EMBL/GenBank/DDBJ databases">
        <authorList>
            <person name="Durling M."/>
        </authorList>
    </citation>
    <scope>NUCLEOTIDE SEQUENCE</scope>
</reference>
<evidence type="ECO:0000256" key="4">
    <source>
        <dbReference type="ARBA" id="ARBA00023002"/>
    </source>
</evidence>
<evidence type="ECO:0000256" key="2">
    <source>
        <dbReference type="ARBA" id="ARBA00010617"/>
    </source>
</evidence>
<organism evidence="8 9">
    <name type="scientific">Hymenoscyphus albidus</name>
    <dbReference type="NCBI Taxonomy" id="595503"/>
    <lineage>
        <taxon>Eukaryota</taxon>
        <taxon>Fungi</taxon>
        <taxon>Dikarya</taxon>
        <taxon>Ascomycota</taxon>
        <taxon>Pezizomycotina</taxon>
        <taxon>Leotiomycetes</taxon>
        <taxon>Helotiales</taxon>
        <taxon>Helotiaceae</taxon>
        <taxon>Hymenoscyphus</taxon>
    </lineage>
</organism>
<dbReference type="EMBL" id="CAJVRM010000474">
    <property type="protein sequence ID" value="CAG8981405.1"/>
    <property type="molecule type" value="Genomic_DNA"/>
</dbReference>
<dbReference type="InterPro" id="IPR001128">
    <property type="entry name" value="Cyt_P450"/>
</dbReference>
<proteinExistence type="inferred from homology"/>
<dbReference type="GO" id="GO:0020037">
    <property type="term" value="F:heme binding"/>
    <property type="evidence" value="ECO:0007669"/>
    <property type="project" value="InterPro"/>
</dbReference>
<feature type="transmembrane region" description="Helical" evidence="7">
    <location>
        <begin position="6"/>
        <end position="27"/>
    </location>
</feature>
<evidence type="ECO:0000256" key="3">
    <source>
        <dbReference type="ARBA" id="ARBA00022723"/>
    </source>
</evidence>
<gene>
    <name evidence="8" type="ORF">HYALB_00009617</name>
</gene>
<dbReference type="GO" id="GO:0016705">
    <property type="term" value="F:oxidoreductase activity, acting on paired donors, with incorporation or reduction of molecular oxygen"/>
    <property type="evidence" value="ECO:0007669"/>
    <property type="project" value="InterPro"/>
</dbReference>
<dbReference type="InterPro" id="IPR036396">
    <property type="entry name" value="Cyt_P450_sf"/>
</dbReference>
<comment type="cofactor">
    <cofactor evidence="1">
        <name>heme</name>
        <dbReference type="ChEBI" id="CHEBI:30413"/>
    </cofactor>
</comment>
<keyword evidence="6" id="KW-0503">Monooxygenase</keyword>
<dbReference type="GO" id="GO:0004497">
    <property type="term" value="F:monooxygenase activity"/>
    <property type="evidence" value="ECO:0007669"/>
    <property type="project" value="UniProtKB-KW"/>
</dbReference>
<dbReference type="Proteomes" id="UP000701801">
    <property type="component" value="Unassembled WGS sequence"/>
</dbReference>
<keyword evidence="9" id="KW-1185">Reference proteome</keyword>
<keyword evidence="5" id="KW-0408">Iron</keyword>
<dbReference type="Gene3D" id="1.10.630.10">
    <property type="entry name" value="Cytochrome P450"/>
    <property type="match status" value="1"/>
</dbReference>
<evidence type="ECO:0000313" key="8">
    <source>
        <dbReference type="EMBL" id="CAG8981405.1"/>
    </source>
</evidence>
<keyword evidence="7" id="KW-0472">Membrane</keyword>
<evidence type="ECO:0000256" key="6">
    <source>
        <dbReference type="ARBA" id="ARBA00023033"/>
    </source>
</evidence>
<keyword evidence="7" id="KW-1133">Transmembrane helix</keyword>
<accession>A0A9N9Q6A1</accession>
<evidence type="ECO:0000313" key="9">
    <source>
        <dbReference type="Proteomes" id="UP000701801"/>
    </source>
</evidence>
<evidence type="ECO:0008006" key="10">
    <source>
        <dbReference type="Google" id="ProtNLM"/>
    </source>
</evidence>
<protein>
    <recommendedName>
        <fullName evidence="10">Cytochrome P450</fullName>
    </recommendedName>
</protein>
<name>A0A9N9Q6A1_9HELO</name>
<keyword evidence="3" id="KW-0479">Metal-binding</keyword>
<dbReference type="Pfam" id="PF00067">
    <property type="entry name" value="p450"/>
    <property type="match status" value="1"/>
</dbReference>
<dbReference type="AlphaFoldDB" id="A0A9N9Q6A1"/>
<sequence>MGYLHTFSPQILVILAIYYTLTTLTTFQTRKHRQSLKTQHNCLPPPKYPHKDPILGTDLFRANIQAAKESRLLTTWLQRFQQHGATFSANFLGAPAICTVDPRNLQTILSTNFHDFGVQPLRRDATLPFLGESVFTMDGVFWELSRALLRPTFGRANVANLEAFEGAFLRFLDLLPRGGETVDLKPLLCKLFIDTSTLFLFGESMGVLDEETPTASQEFLDAFHYAQQGTGRRLQLGKLAFLYRDRKWRESVKVAHAFADCYVDKAIEYRRSRLAAKDAKVGDMDEVGDDEPGKRYVLLHEMAMQTDKRENLRNQIMHVFLAGHESSVISIGNAMFQLSRHPLRWERLTAGRSVGGGRGAFDC</sequence>
<dbReference type="OrthoDB" id="1470350at2759"/>